<dbReference type="SUPFAM" id="SSF51395">
    <property type="entry name" value="FMN-linked oxidoreductases"/>
    <property type="match status" value="1"/>
</dbReference>
<dbReference type="Pfam" id="PF01070">
    <property type="entry name" value="FMN_dh"/>
    <property type="match status" value="2"/>
</dbReference>
<dbReference type="GO" id="GO:0010181">
    <property type="term" value="F:FMN binding"/>
    <property type="evidence" value="ECO:0007669"/>
    <property type="project" value="InterPro"/>
</dbReference>
<dbReference type="PANTHER" id="PTHR10578:SF107">
    <property type="entry name" value="2-HYDROXYACID OXIDASE 1"/>
    <property type="match status" value="1"/>
</dbReference>
<proteinExistence type="inferred from homology"/>
<keyword evidence="11" id="KW-1185">Reference proteome</keyword>
<evidence type="ECO:0000256" key="1">
    <source>
        <dbReference type="ARBA" id="ARBA00001917"/>
    </source>
</evidence>
<protein>
    <recommendedName>
        <fullName evidence="9">FMN hydroxy acid dehydrogenase domain-containing protein</fullName>
    </recommendedName>
</protein>
<reference evidence="10 11" key="1">
    <citation type="journal article" date="2018" name="G3 (Bethesda)">
        <title>A High-Quality Reference Genome for the Invasive Mosquitofish Gambusia affinis Using a Chicago Library.</title>
        <authorList>
            <person name="Hoffberg S.L."/>
            <person name="Troendle N.J."/>
            <person name="Glenn T.C."/>
            <person name="Mahmud O."/>
            <person name="Louha S."/>
            <person name="Chalopin D."/>
            <person name="Bennetzen J.L."/>
            <person name="Mauricio R."/>
        </authorList>
    </citation>
    <scope>NUCLEOTIDE SEQUENCE [LARGE SCALE GENOMIC DNA]</scope>
    <source>
        <strain evidence="10">NE01/NJP1002.9</strain>
        <tissue evidence="10">Muscle</tissue>
    </source>
</reference>
<dbReference type="Proteomes" id="UP000250572">
    <property type="component" value="Unassembled WGS sequence"/>
</dbReference>
<feature type="domain" description="FMN hydroxy acid dehydrogenase" evidence="9">
    <location>
        <begin position="98"/>
        <end position="456"/>
    </location>
</feature>
<dbReference type="InterPro" id="IPR037396">
    <property type="entry name" value="FMN_HAD"/>
</dbReference>
<dbReference type="InterPro" id="IPR013785">
    <property type="entry name" value="Aldolase_TIM"/>
</dbReference>
<evidence type="ECO:0000256" key="5">
    <source>
        <dbReference type="ARBA" id="ARBA00024042"/>
    </source>
</evidence>
<keyword evidence="3" id="KW-0288">FMN</keyword>
<dbReference type="InterPro" id="IPR012133">
    <property type="entry name" value="Alpha-hydoxy_acid_DH_FMN"/>
</dbReference>
<feature type="non-terminal residue" evidence="10">
    <location>
        <position position="500"/>
    </location>
</feature>
<comment type="similarity">
    <text evidence="5">Belongs to the FMN-dependent alpha-hydroxy acid dehydrogenase family.</text>
</comment>
<evidence type="ECO:0000313" key="11">
    <source>
        <dbReference type="Proteomes" id="UP000250572"/>
    </source>
</evidence>
<evidence type="ECO:0000256" key="2">
    <source>
        <dbReference type="ARBA" id="ARBA00022630"/>
    </source>
</evidence>
<dbReference type="Gene3D" id="3.20.20.70">
    <property type="entry name" value="Aldolase class I"/>
    <property type="match status" value="1"/>
</dbReference>
<dbReference type="PROSITE" id="PS00557">
    <property type="entry name" value="FMN_HYDROXY_ACID_DH_1"/>
    <property type="match status" value="1"/>
</dbReference>
<dbReference type="AlphaFoldDB" id="A0A315W2S7"/>
<name>A0A315W2S7_GAMAF</name>
<evidence type="ECO:0000256" key="6">
    <source>
        <dbReference type="ARBA" id="ARBA00029325"/>
    </source>
</evidence>
<keyword evidence="2" id="KW-0285">Flavoprotein</keyword>
<evidence type="ECO:0000256" key="8">
    <source>
        <dbReference type="SAM" id="MobiDB-lite"/>
    </source>
</evidence>
<feature type="region of interest" description="Disordered" evidence="8">
    <location>
        <begin position="1"/>
        <end position="28"/>
    </location>
</feature>
<evidence type="ECO:0000313" key="10">
    <source>
        <dbReference type="EMBL" id="PWA30284.1"/>
    </source>
</evidence>
<sequence>MHPVAPVDAHLRAGGAAGGSRPQPTLWGGLYRGQPQMDEADIVTAIGQQTTQVGVKGRPPRREGLSSHCAVIGETVETPTHSVSCPGLWQRIRPTGAAMSGQRVCVSDYEEEARRVLPKAVYDYYRSGADDQSTLADNVAAFNRWHLVPRVLRDVSVVDMSISVLGHKLSMPLCVGSTAMQRMAHPAGETATARACKAVGTGMMLSSWATSSIEEVMSAMTSSPGSGGVLWMQLYIYKDRELTLSLVRRAEKAGYKALFVTVDTPYLGKRLDDVRNRFKMPPHLRMSNFSSASLSFSEDDYGNDSGLAVYVANAIEPALSWDDITWLKKHSRLPVIVKGVLNGTHTQKQSSTCSVVYLYTCRWDCSNILVICSGQDAVQAVNYGVSGILVSNHGARQLDGVPATLDVLEEVVEAVQGRCEVFMDGGVRRGTDVLKALALGAKAVFIGRPVLWGLACQVNFICLAQTSSQCCVLSLTREKKESPSYCNFLKRSSDWLWLCQ</sequence>
<dbReference type="EMBL" id="NHOQ01000420">
    <property type="protein sequence ID" value="PWA30284.1"/>
    <property type="molecule type" value="Genomic_DNA"/>
</dbReference>
<keyword evidence="4" id="KW-0560">Oxidoreductase</keyword>
<comment type="catalytic activity">
    <reaction evidence="6">
        <text>a (2S)-2-hydroxycarboxylate + O2 = a 2-oxocarboxylate + H2O2</text>
        <dbReference type="Rhea" id="RHEA:16789"/>
        <dbReference type="ChEBI" id="CHEBI:15379"/>
        <dbReference type="ChEBI" id="CHEBI:16240"/>
        <dbReference type="ChEBI" id="CHEBI:35179"/>
        <dbReference type="ChEBI" id="CHEBI:58123"/>
        <dbReference type="EC" id="1.1.3.15"/>
    </reaction>
    <physiologicalReaction direction="left-to-right" evidence="6">
        <dbReference type="Rhea" id="RHEA:16790"/>
    </physiologicalReaction>
</comment>
<dbReference type="GO" id="GO:0005777">
    <property type="term" value="C:peroxisome"/>
    <property type="evidence" value="ECO:0007669"/>
    <property type="project" value="UniProtKB-ARBA"/>
</dbReference>
<organism evidence="10 11">
    <name type="scientific">Gambusia affinis</name>
    <name type="common">Western mosquitofish</name>
    <name type="synonym">Heterandria affinis</name>
    <dbReference type="NCBI Taxonomy" id="33528"/>
    <lineage>
        <taxon>Eukaryota</taxon>
        <taxon>Metazoa</taxon>
        <taxon>Chordata</taxon>
        <taxon>Craniata</taxon>
        <taxon>Vertebrata</taxon>
        <taxon>Euteleostomi</taxon>
        <taxon>Actinopterygii</taxon>
        <taxon>Neopterygii</taxon>
        <taxon>Teleostei</taxon>
        <taxon>Neoteleostei</taxon>
        <taxon>Acanthomorphata</taxon>
        <taxon>Ovalentaria</taxon>
        <taxon>Atherinomorphae</taxon>
        <taxon>Cyprinodontiformes</taxon>
        <taxon>Poeciliidae</taxon>
        <taxon>Poeciliinae</taxon>
        <taxon>Gambusia</taxon>
    </lineage>
</organism>
<dbReference type="GO" id="GO:0003973">
    <property type="term" value="F:(S)-2-hydroxy-acid oxidase activity"/>
    <property type="evidence" value="ECO:0007669"/>
    <property type="project" value="UniProtKB-EC"/>
</dbReference>
<dbReference type="CDD" id="cd02809">
    <property type="entry name" value="alpha_hydroxyacid_oxid_FMN"/>
    <property type="match status" value="1"/>
</dbReference>
<comment type="cofactor">
    <cofactor evidence="1">
        <name>FMN</name>
        <dbReference type="ChEBI" id="CHEBI:58210"/>
    </cofactor>
</comment>
<evidence type="ECO:0000256" key="7">
    <source>
        <dbReference type="ARBA" id="ARBA00029327"/>
    </source>
</evidence>
<evidence type="ECO:0000256" key="4">
    <source>
        <dbReference type="ARBA" id="ARBA00023002"/>
    </source>
</evidence>
<dbReference type="PROSITE" id="PS51349">
    <property type="entry name" value="FMN_HYDROXY_ACID_DH_2"/>
    <property type="match status" value="1"/>
</dbReference>
<evidence type="ECO:0000259" key="9">
    <source>
        <dbReference type="PROSITE" id="PS51349"/>
    </source>
</evidence>
<accession>A0A315W2S7</accession>
<comment type="catalytic activity">
    <reaction evidence="7">
        <text>2-hydroxyoctanoate + O2 = 2-oxooctanoate + H2O2</text>
        <dbReference type="Rhea" id="RHEA:67940"/>
        <dbReference type="ChEBI" id="CHEBI:15379"/>
        <dbReference type="ChEBI" id="CHEBI:16240"/>
        <dbReference type="ChEBI" id="CHEBI:133514"/>
        <dbReference type="ChEBI" id="CHEBI:176689"/>
    </reaction>
    <physiologicalReaction direction="left-to-right" evidence="7">
        <dbReference type="Rhea" id="RHEA:67941"/>
    </physiologicalReaction>
</comment>
<comment type="caution">
    <text evidence="10">The sequence shown here is derived from an EMBL/GenBank/DDBJ whole genome shotgun (WGS) entry which is preliminary data.</text>
</comment>
<dbReference type="InterPro" id="IPR000262">
    <property type="entry name" value="FMN-dep_DH"/>
</dbReference>
<evidence type="ECO:0000256" key="3">
    <source>
        <dbReference type="ARBA" id="ARBA00022643"/>
    </source>
</evidence>
<gene>
    <name evidence="10" type="ORF">CCH79_00015712</name>
</gene>
<dbReference type="InterPro" id="IPR008259">
    <property type="entry name" value="FMN_hydac_DH_AS"/>
</dbReference>
<dbReference type="STRING" id="33528.ENSGAFP00000007977"/>
<dbReference type="PANTHER" id="PTHR10578">
    <property type="entry name" value="S -2-HYDROXY-ACID OXIDASE-RELATED"/>
    <property type="match status" value="1"/>
</dbReference>